<protein>
    <submittedName>
        <fullName evidence="2">Uncharacterized protein</fullName>
    </submittedName>
</protein>
<organism evidence="2">
    <name type="scientific">Eubacterium limosum</name>
    <dbReference type="NCBI Taxonomy" id="1736"/>
    <lineage>
        <taxon>Bacteria</taxon>
        <taxon>Bacillati</taxon>
        <taxon>Bacillota</taxon>
        <taxon>Clostridia</taxon>
        <taxon>Eubacteriales</taxon>
        <taxon>Eubacteriaceae</taxon>
        <taxon>Eubacterium</taxon>
    </lineage>
</organism>
<evidence type="ECO:0000256" key="1">
    <source>
        <dbReference type="SAM" id="Phobius"/>
    </source>
</evidence>
<accession>A0A6N3DM70</accession>
<dbReference type="AlphaFoldDB" id="A0A6N3DM70"/>
<keyword evidence="1" id="KW-0812">Transmembrane</keyword>
<gene>
    <name evidence="2" type="ORF">ELLFYP34_03098</name>
</gene>
<name>A0A6N3DM70_EUBLI</name>
<sequence length="257" mass="28346">MEYEYKKIKGMSSTLKSQDGGVWNYLPHKAFLEKGMEKKCVIFGDVTGKSGSEDSERICMQQEGGTKTMRMYPYSGRLSFFDKVLGYIAAASPTGKVGVVRIRRKNPLKLALVIGLLLVLLIGGITFAFWNRGPSLDKNAIAYQLPGQVKNTDPDSILLPGYDVLEMNEATQTVDAALLNPDGNDCYFKYIITLKENGEELYRTGLIKPGTAVVGFKSVKKLEKGSYPIVIKIEAADLKDTEHLYNGGAIEADLEVK</sequence>
<reference evidence="2" key="1">
    <citation type="submission" date="2019-11" db="EMBL/GenBank/DDBJ databases">
        <authorList>
            <person name="Feng L."/>
        </authorList>
    </citation>
    <scope>NUCLEOTIDE SEQUENCE</scope>
    <source>
        <strain evidence="2">ElimosumLFYP34</strain>
    </source>
</reference>
<keyword evidence="1" id="KW-1133">Transmembrane helix</keyword>
<evidence type="ECO:0000313" key="2">
    <source>
        <dbReference type="EMBL" id="VYU26817.1"/>
    </source>
</evidence>
<proteinExistence type="predicted"/>
<keyword evidence="1" id="KW-0472">Membrane</keyword>
<feature type="transmembrane region" description="Helical" evidence="1">
    <location>
        <begin position="110"/>
        <end position="130"/>
    </location>
</feature>
<dbReference type="EMBL" id="CACRTR010000009">
    <property type="protein sequence ID" value="VYU26817.1"/>
    <property type="molecule type" value="Genomic_DNA"/>
</dbReference>